<keyword evidence="3" id="KW-1185">Reference proteome</keyword>
<protein>
    <submittedName>
        <fullName evidence="2">Uncharacterized protein</fullName>
    </submittedName>
</protein>
<sequence length="145" mass="15970">MSTNSKTFPPDAGTFIPEEDALKLREEYCKRERDHHHHDDFTRAYFFGKDKIDEVLRYDNGKDKIVGMRIYYGYDINGDGIDDKKMVIYPVNEAGKDVIMHPQKPHAATRSAAGTDGSESSADSVAATSGGKALDGGLPCPTNCP</sequence>
<organism evidence="2 3">
    <name type="scientific">Chitinophaga oryziterrae</name>
    <dbReference type="NCBI Taxonomy" id="1031224"/>
    <lineage>
        <taxon>Bacteria</taxon>
        <taxon>Pseudomonadati</taxon>
        <taxon>Bacteroidota</taxon>
        <taxon>Chitinophagia</taxon>
        <taxon>Chitinophagales</taxon>
        <taxon>Chitinophagaceae</taxon>
        <taxon>Chitinophaga</taxon>
    </lineage>
</organism>
<accession>A0A6N8JHQ4</accession>
<dbReference type="EMBL" id="WRXO01000009">
    <property type="protein sequence ID" value="MVT43899.1"/>
    <property type="molecule type" value="Genomic_DNA"/>
</dbReference>
<reference evidence="2 3" key="1">
    <citation type="submission" date="2019-12" db="EMBL/GenBank/DDBJ databases">
        <title>The draft genomic sequence of strain Chitinophaga oryziterrae JCM 16595.</title>
        <authorList>
            <person name="Zhang X."/>
        </authorList>
    </citation>
    <scope>NUCLEOTIDE SEQUENCE [LARGE SCALE GENOMIC DNA]</scope>
    <source>
        <strain evidence="2 3">JCM 16595</strain>
    </source>
</reference>
<dbReference type="AlphaFoldDB" id="A0A6N8JHQ4"/>
<dbReference type="Proteomes" id="UP000468388">
    <property type="component" value="Unassembled WGS sequence"/>
</dbReference>
<name>A0A6N8JHQ4_9BACT</name>
<dbReference type="OrthoDB" id="661524at2"/>
<evidence type="ECO:0000313" key="3">
    <source>
        <dbReference type="Proteomes" id="UP000468388"/>
    </source>
</evidence>
<gene>
    <name evidence="2" type="ORF">GO495_25110</name>
</gene>
<dbReference type="RefSeq" id="WP_157302709.1">
    <property type="nucleotide sequence ID" value="NZ_BAAAZB010000001.1"/>
</dbReference>
<comment type="caution">
    <text evidence="2">The sequence shown here is derived from an EMBL/GenBank/DDBJ whole genome shotgun (WGS) entry which is preliminary data.</text>
</comment>
<evidence type="ECO:0000256" key="1">
    <source>
        <dbReference type="SAM" id="MobiDB-lite"/>
    </source>
</evidence>
<feature type="compositionally biased region" description="Polar residues" evidence="1">
    <location>
        <begin position="117"/>
        <end position="127"/>
    </location>
</feature>
<proteinExistence type="predicted"/>
<evidence type="ECO:0000313" key="2">
    <source>
        <dbReference type="EMBL" id="MVT43899.1"/>
    </source>
</evidence>
<feature type="region of interest" description="Disordered" evidence="1">
    <location>
        <begin position="102"/>
        <end position="145"/>
    </location>
</feature>